<comment type="caution">
    <text evidence="1">The sequence shown here is derived from an EMBL/GenBank/DDBJ whole genome shotgun (WGS) entry which is preliminary data.</text>
</comment>
<evidence type="ECO:0000313" key="1">
    <source>
        <dbReference type="EMBL" id="EKT56363.1"/>
    </source>
</evidence>
<dbReference type="PATRIC" id="fig|1141660.3.peg.2097"/>
<reference evidence="1 2" key="1">
    <citation type="journal article" date="2012" name="BMC Genomics">
        <title>Comparative genomics of bacteria in the genus Providencia isolated from wild Drosophila melanogaster.</title>
        <authorList>
            <person name="Galac M.R."/>
            <person name="Lazzaro B.P."/>
        </authorList>
    </citation>
    <scope>NUCLEOTIDE SEQUENCE [LARGE SCALE GENOMIC DNA]</scope>
    <source>
        <strain evidence="1 2">DSM 19967</strain>
    </source>
</reference>
<sequence length="132" mass="15100">MLLRILVLLLVAISAYIAGIMTDITTSSEMDTKNKVESSVEDYLAYPGTAQYRNMSYHILNRNADGEEIGYFCGEVFEFKDELPYGFKRFIVRTHINKMGKTVVSIPFVEDIGDILLPEEFNSVWSRNCENK</sequence>
<dbReference type="OrthoDB" id="6461303at2"/>
<organism evidence="1 2">
    <name type="scientific">Providencia sneebia DSM 19967</name>
    <dbReference type="NCBI Taxonomy" id="1141660"/>
    <lineage>
        <taxon>Bacteria</taxon>
        <taxon>Pseudomonadati</taxon>
        <taxon>Pseudomonadota</taxon>
        <taxon>Gammaproteobacteria</taxon>
        <taxon>Enterobacterales</taxon>
        <taxon>Morganellaceae</taxon>
        <taxon>Providencia</taxon>
    </lineage>
</organism>
<evidence type="ECO:0000313" key="2">
    <source>
        <dbReference type="Proteomes" id="UP000010290"/>
    </source>
</evidence>
<dbReference type="HOGENOM" id="CLU_1915220_0_0_6"/>
<dbReference type="Proteomes" id="UP000010290">
    <property type="component" value="Chromosome"/>
</dbReference>
<protein>
    <submittedName>
        <fullName evidence="1">Uncharacterized protein</fullName>
    </submittedName>
</protein>
<gene>
    <name evidence="1" type="ORF">OO7_10507</name>
</gene>
<keyword evidence="2" id="KW-1185">Reference proteome</keyword>
<dbReference type="AlphaFoldDB" id="K8W6Z1"/>
<dbReference type="EMBL" id="AKKN01000009">
    <property type="protein sequence ID" value="EKT56363.1"/>
    <property type="molecule type" value="Genomic_DNA"/>
</dbReference>
<name>K8W6Z1_9GAMM</name>
<accession>K8W6Z1</accession>
<dbReference type="RefSeq" id="WP_008915907.1">
    <property type="nucleotide sequence ID" value="NZ_CM001773.1"/>
</dbReference>
<proteinExistence type="predicted"/>